<evidence type="ECO:0000259" key="6">
    <source>
        <dbReference type="Pfam" id="PF25756"/>
    </source>
</evidence>
<dbReference type="OrthoDB" id="64340at2759"/>
<name>A0A6P4ILW8_DROKI</name>
<gene>
    <name evidence="8" type="primary">IntS8</name>
</gene>
<keyword evidence="4" id="KW-0158">Chromosome</keyword>
<evidence type="ECO:0000256" key="3">
    <source>
        <dbReference type="ARBA" id="ARBA00007147"/>
    </source>
</evidence>
<reference evidence="8" key="2">
    <citation type="submission" date="2025-08" db="UniProtKB">
        <authorList>
            <consortium name="RefSeq"/>
        </authorList>
    </citation>
    <scope>IDENTIFICATION</scope>
    <source>
        <strain evidence="8">14028-0561.14</strain>
        <tissue evidence="8">Whole fly</tissue>
    </source>
</reference>
<dbReference type="InterPro" id="IPR038751">
    <property type="entry name" value="INTS8"/>
</dbReference>
<evidence type="ECO:0000256" key="5">
    <source>
        <dbReference type="ARBA" id="ARBA00023242"/>
    </source>
</evidence>
<evidence type="ECO:0000256" key="1">
    <source>
        <dbReference type="ARBA" id="ARBA00004123"/>
    </source>
</evidence>
<evidence type="ECO:0000313" key="7">
    <source>
        <dbReference type="Proteomes" id="UP001652661"/>
    </source>
</evidence>
<comment type="subcellular location">
    <subcellularLocation>
        <location evidence="2">Chromosome</location>
    </subcellularLocation>
    <subcellularLocation>
        <location evidence="1">Nucleus</location>
    </subcellularLocation>
</comment>
<evidence type="ECO:0000313" key="8">
    <source>
        <dbReference type="RefSeq" id="XP_017024514.1"/>
    </source>
</evidence>
<dbReference type="OMA" id="ASLSDWM"/>
<dbReference type="GO" id="GO:0005694">
    <property type="term" value="C:chromosome"/>
    <property type="evidence" value="ECO:0007669"/>
    <property type="project" value="UniProtKB-SubCell"/>
</dbReference>
<dbReference type="GO" id="GO:0032039">
    <property type="term" value="C:integrator complex"/>
    <property type="evidence" value="ECO:0007669"/>
    <property type="project" value="TreeGrafter"/>
</dbReference>
<dbReference type="RefSeq" id="XP_017024514.1">
    <property type="nucleotide sequence ID" value="XM_017169025.2"/>
</dbReference>
<evidence type="ECO:0000256" key="2">
    <source>
        <dbReference type="ARBA" id="ARBA00004286"/>
    </source>
</evidence>
<evidence type="ECO:0000256" key="4">
    <source>
        <dbReference type="ARBA" id="ARBA00022454"/>
    </source>
</evidence>
<keyword evidence="7" id="KW-1185">Reference proteome</keyword>
<feature type="domain" description="INTS8 TPR repeats" evidence="6">
    <location>
        <begin position="526"/>
        <end position="1002"/>
    </location>
</feature>
<organism evidence="7 8">
    <name type="scientific">Drosophila kikkawai</name>
    <name type="common">Fruit fly</name>
    <dbReference type="NCBI Taxonomy" id="30033"/>
    <lineage>
        <taxon>Eukaryota</taxon>
        <taxon>Metazoa</taxon>
        <taxon>Ecdysozoa</taxon>
        <taxon>Arthropoda</taxon>
        <taxon>Hexapoda</taxon>
        <taxon>Insecta</taxon>
        <taxon>Pterygota</taxon>
        <taxon>Neoptera</taxon>
        <taxon>Endopterygota</taxon>
        <taxon>Diptera</taxon>
        <taxon>Brachycera</taxon>
        <taxon>Muscomorpha</taxon>
        <taxon>Ephydroidea</taxon>
        <taxon>Drosophilidae</taxon>
        <taxon>Drosophila</taxon>
        <taxon>Sophophora</taxon>
    </lineage>
</organism>
<dbReference type="InterPro" id="IPR057980">
    <property type="entry name" value="TPR_INTS8"/>
</dbReference>
<proteinExistence type="inferred from homology"/>
<dbReference type="PANTHER" id="PTHR13350">
    <property type="entry name" value="INTEGRATOR COMPLEX SUBUNIT 8"/>
    <property type="match status" value="1"/>
</dbReference>
<protein>
    <submittedName>
        <fullName evidence="8">Integrator complex subunit 8</fullName>
    </submittedName>
</protein>
<dbReference type="Proteomes" id="UP001652661">
    <property type="component" value="Chromosome 2R"/>
</dbReference>
<dbReference type="Pfam" id="PF25756">
    <property type="entry name" value="TPR_INTS8"/>
    <property type="match status" value="1"/>
</dbReference>
<sequence length="1004" mass="112789">MDDPLKPKPVPLAAETVLWFEFLLDPHKITQHLQRPHPEPSAMELIMQFISMTPDTAMASVVTPGSDLQSLAVPGSGGPIPGVVGGANAPTPAASAALIVPPIPQIAGENGLQLTRKQLALKILELKVATWLKWDLDALEKNLPVFMQLALLRDLCTISYGRPLGIPLPSEFDMKISAAGNERAARFALTIYHRLLLRLQLIKEQALKTQRPPNMYQTIDQLQQFLETPTQPSIEYLQQLCASAKPFYVFHYDSFVTLQCDDLGTGQNYDLMHLITPQELRAQLHYELAQYYLYTKQYVLAREAAAACNSNLQAIPPQTTLHFCHIRPEELEGLLQACGISAQAQTLLERFQQSLLNNYADIVPILRLDNKAREIPLVSRRQLELDIEGTLSTGLLKETVQLQLQVAALNVVRNIFEWGSIFGSVEYFEKYRELDCLPPLVEGLQEVLGYCSPKEQEALKQFLIDCLMHQGGQSRPLLQTVRGFGLFTADELKDLDEQMLQAAPPVPTNSLASLSDWMCHSKMNRIDVGALERQLISCTNANTVRILLVKLCGTAPAKPLWAINPSWDVPQPLKALIMAMPVSFLQDFSYVLLGKARELATRGNYIDAVSMLSVLKSETQRQEMAANVQLMCKLLTWEILHIQITQCLEEWHQKPLDLQALSGRCKQCLGALQAGDSIIPRPDILESCAIMLLNLTEFPPLLYLDKRAGPLEMPLAFAATFIEMEKMKGPKKVCRDSWELMLSMFLNVPKRASSGMGGISSLQAFLQRIRHQSVFGLAISMLGKIHNILKDDPNHDLSCEYMQLWPTSINNPISYSLRSVCEILQWLLSEALAYYPQTISWLKMKGDLDLAIGNNESAMRCYVNALVTGTDYCTMPLQRNVADDYVIRKMIRCAANLGCHMQATVLCQFLDEIDYGIVFKNLSEKSSNFTDAMDAYYSCIWDTTLLEFIVNLHAKRGEHSRKLEAISMMGTLELNANNNEEIKRESAMVRKSRFLRALAKQYLL</sequence>
<reference evidence="7" key="1">
    <citation type="submission" date="2025-05" db="UniProtKB">
        <authorList>
            <consortium name="RefSeq"/>
        </authorList>
    </citation>
    <scope>NUCLEOTIDE SEQUENCE [LARGE SCALE GENOMIC DNA]</scope>
    <source>
        <strain evidence="7">14028-0561.14</strain>
    </source>
</reference>
<keyword evidence="5" id="KW-0539">Nucleus</keyword>
<dbReference type="PANTHER" id="PTHR13350:SF1">
    <property type="entry name" value="INTEGRATOR COMPLEX SUBUNIT 8"/>
    <property type="match status" value="1"/>
</dbReference>
<dbReference type="AlphaFoldDB" id="A0A6P4ILW8"/>
<accession>A0A6P4ILW8</accession>
<comment type="similarity">
    <text evidence="3">Belongs to the Integrator subunit 8 family.</text>
</comment>
<dbReference type="GO" id="GO:0034472">
    <property type="term" value="P:snRNA 3'-end processing"/>
    <property type="evidence" value="ECO:0007669"/>
    <property type="project" value="InterPro"/>
</dbReference>